<sequence>MPPEDRTGVVLFVVAVALVAVFGAIKGVNERLVAAAVATASLTPSLSAVPSGLGSFLLLACLAVGSVLLLRAVLGP</sequence>
<feature type="transmembrane region" description="Helical" evidence="1">
    <location>
        <begin position="6"/>
        <end position="25"/>
    </location>
</feature>
<name>A0A1H1AAT3_9EURY</name>
<dbReference type="Proteomes" id="UP000199289">
    <property type="component" value="Unassembled WGS sequence"/>
</dbReference>
<dbReference type="AlphaFoldDB" id="A0A1H1AAT3"/>
<evidence type="ECO:0000256" key="1">
    <source>
        <dbReference type="SAM" id="Phobius"/>
    </source>
</evidence>
<organism evidence="2 3">
    <name type="scientific">Halopelagius longus</name>
    <dbReference type="NCBI Taxonomy" id="1236180"/>
    <lineage>
        <taxon>Archaea</taxon>
        <taxon>Methanobacteriati</taxon>
        <taxon>Methanobacteriota</taxon>
        <taxon>Stenosarchaea group</taxon>
        <taxon>Halobacteria</taxon>
        <taxon>Halobacteriales</taxon>
        <taxon>Haloferacaceae</taxon>
    </lineage>
</organism>
<keyword evidence="1" id="KW-0472">Membrane</keyword>
<feature type="transmembrane region" description="Helical" evidence="1">
    <location>
        <begin position="55"/>
        <end position="74"/>
    </location>
</feature>
<dbReference type="EMBL" id="FNKQ01000002">
    <property type="protein sequence ID" value="SDQ36661.1"/>
    <property type="molecule type" value="Genomic_DNA"/>
</dbReference>
<keyword evidence="1" id="KW-1133">Transmembrane helix</keyword>
<evidence type="ECO:0000313" key="2">
    <source>
        <dbReference type="EMBL" id="SDQ36661.1"/>
    </source>
</evidence>
<evidence type="ECO:0000313" key="3">
    <source>
        <dbReference type="Proteomes" id="UP000199289"/>
    </source>
</evidence>
<protein>
    <submittedName>
        <fullName evidence="2">Uncharacterized protein</fullName>
    </submittedName>
</protein>
<accession>A0A1H1AAT3</accession>
<keyword evidence="1" id="KW-0812">Transmembrane</keyword>
<reference evidence="3" key="1">
    <citation type="submission" date="2016-10" db="EMBL/GenBank/DDBJ databases">
        <authorList>
            <person name="Varghese N."/>
            <person name="Submissions S."/>
        </authorList>
    </citation>
    <scope>NUCLEOTIDE SEQUENCE [LARGE SCALE GENOMIC DNA]</scope>
    <source>
        <strain evidence="3">CGMCC 1.12397</strain>
    </source>
</reference>
<proteinExistence type="predicted"/>
<gene>
    <name evidence="2" type="ORF">SAMN05216278_1244</name>
</gene>